<proteinExistence type="predicted"/>
<dbReference type="InterPro" id="IPR006059">
    <property type="entry name" value="SBP"/>
</dbReference>
<comment type="caution">
    <text evidence="1">The sequence shown here is derived from an EMBL/GenBank/DDBJ whole genome shotgun (WGS) entry which is preliminary data.</text>
</comment>
<protein>
    <submittedName>
        <fullName evidence="1">Extracellular solute-binding protein</fullName>
    </submittedName>
</protein>
<dbReference type="InterPro" id="IPR050490">
    <property type="entry name" value="Bact_solute-bd_prot1"/>
</dbReference>
<organism evidence="1 2">
    <name type="scientific">Aerophobetes bacterium</name>
    <dbReference type="NCBI Taxonomy" id="2030807"/>
    <lineage>
        <taxon>Bacteria</taxon>
        <taxon>Candidatus Aerophobota</taxon>
    </lineage>
</organism>
<dbReference type="AlphaFoldDB" id="A0A523UMF5"/>
<dbReference type="PANTHER" id="PTHR43649:SF12">
    <property type="entry name" value="DIACETYLCHITOBIOSE BINDING PROTEIN DASA"/>
    <property type="match status" value="1"/>
</dbReference>
<dbReference type="EMBL" id="SOJK01000251">
    <property type="protein sequence ID" value="TET43722.1"/>
    <property type="molecule type" value="Genomic_DNA"/>
</dbReference>
<reference evidence="1 2" key="1">
    <citation type="submission" date="2019-03" db="EMBL/GenBank/DDBJ databases">
        <title>Metabolic potential of uncultured bacteria and archaea associated with petroleum seepage in deep-sea sediments.</title>
        <authorList>
            <person name="Dong X."/>
            <person name="Hubert C."/>
        </authorList>
    </citation>
    <scope>NUCLEOTIDE SEQUENCE [LARGE SCALE GENOMIC DNA]</scope>
    <source>
        <strain evidence="1">E29_bin78</strain>
    </source>
</reference>
<dbReference type="Pfam" id="PF13416">
    <property type="entry name" value="SBP_bac_8"/>
    <property type="match status" value="1"/>
</dbReference>
<dbReference type="Proteomes" id="UP000320679">
    <property type="component" value="Unassembled WGS sequence"/>
</dbReference>
<sequence>MRRRDKLAFKLKVVIGTLLIGAIGFCLLSVSLAAKEKIIYMSTPWGVPSKNLLAEFEKQTGIEVEVTTIGDEKALRDKVMIATAGGIAPADVIFVGITNVGVFSSSKSIAQLDEIVSPDLLEELTSADLFRIGGYLYSVPIYQQLVMIDYDSSVLEKMGAPVPTTWEEFTQLCREIKQKGIRKYPITFGARAWSWYLIALSMGGVLFDEELNPTFHQPDSGGLGAMKLLRDFFEEELISAERITSVNPHPSFWAGEAVFHQAWQGSLTIANDPEKSKIAPNAKYILLPDEHFTWSLPAALGISAFSNKKDEAYKFIVWFTKAEIQKSLYEAYGMFPANKAAFAALGEADEIEGFDVMAEQARFVRRIPYRAPWYTEFENEANDTIKRMVRDQISPEEAVGHLANYVYELKKEYE</sequence>
<evidence type="ECO:0000313" key="2">
    <source>
        <dbReference type="Proteomes" id="UP000320679"/>
    </source>
</evidence>
<dbReference type="PANTHER" id="PTHR43649">
    <property type="entry name" value="ARABINOSE-BINDING PROTEIN-RELATED"/>
    <property type="match status" value="1"/>
</dbReference>
<gene>
    <name evidence="1" type="ORF">E3J59_05900</name>
</gene>
<evidence type="ECO:0000313" key="1">
    <source>
        <dbReference type="EMBL" id="TET43722.1"/>
    </source>
</evidence>
<dbReference type="SUPFAM" id="SSF53850">
    <property type="entry name" value="Periplasmic binding protein-like II"/>
    <property type="match status" value="1"/>
</dbReference>
<accession>A0A523UMF5</accession>
<dbReference type="Gene3D" id="3.40.190.10">
    <property type="entry name" value="Periplasmic binding protein-like II"/>
    <property type="match status" value="1"/>
</dbReference>
<name>A0A523UMF5_UNCAE</name>